<dbReference type="GO" id="GO:0019205">
    <property type="term" value="F:nucleobase-containing compound kinase activity"/>
    <property type="evidence" value="ECO:0007669"/>
    <property type="project" value="InterPro"/>
</dbReference>
<dbReference type="SUPFAM" id="SSF52540">
    <property type="entry name" value="P-loop containing nucleoside triphosphate hydrolases"/>
    <property type="match status" value="1"/>
</dbReference>
<dbReference type="Proteomes" id="UP000002358">
    <property type="component" value="Unassembled WGS sequence"/>
</dbReference>
<dbReference type="OrthoDB" id="10262413at2759"/>
<dbReference type="InterPro" id="IPR007858">
    <property type="entry name" value="Dpy-30_motif"/>
</dbReference>
<dbReference type="InterPro" id="IPR036291">
    <property type="entry name" value="NAD(P)-bd_dom_sf"/>
</dbReference>
<dbReference type="AlphaFoldDB" id="A0A7M7R521"/>
<dbReference type="InterPro" id="IPR047499">
    <property type="entry name" value="DD_AK7"/>
</dbReference>
<keyword evidence="2" id="KW-0547">Nucleotide-binding</keyword>
<name>A0A7M7R521_NASVI</name>
<dbReference type="SUPFAM" id="SSF51735">
    <property type="entry name" value="NAD(P)-binding Rossmann-fold domains"/>
    <property type="match status" value="1"/>
</dbReference>
<dbReference type="GeneID" id="100118813"/>
<feature type="region of interest" description="Disordered" evidence="5">
    <location>
        <begin position="73"/>
        <end position="112"/>
    </location>
</feature>
<dbReference type="Gene3D" id="3.40.50.300">
    <property type="entry name" value="P-loop containing nucleotide triphosphate hydrolases"/>
    <property type="match status" value="1"/>
</dbReference>
<evidence type="ECO:0000256" key="4">
    <source>
        <dbReference type="SAM" id="Coils"/>
    </source>
</evidence>
<proteinExistence type="predicted"/>
<keyword evidence="1" id="KW-0808">Transferase</keyword>
<evidence type="ECO:0000256" key="1">
    <source>
        <dbReference type="ARBA" id="ARBA00022679"/>
    </source>
</evidence>
<dbReference type="InterPro" id="IPR000850">
    <property type="entry name" value="Adenylat/UMP-CMP_kin"/>
</dbReference>
<dbReference type="InParanoid" id="A0A7M7R521"/>
<sequence>MLDSRRSKVGGVVSDVNHGVGGDGIPIAVAPKGEESSYVLPWRVFINHIDSYHAGKLMDLLLERSYVPAEIENEPRPSVDYSPEQLEDGDADEIDEENDVTDATEYPGVGKDSKTRLRVESLQGKAPRKFELIATALAGNEFQHYSKEDVKIIPGPEVNREKFLSEIMECGFVIYDITQDKSQIAEAIWVFNELAQIQELQESSRTKPGVRHFILISSIMTWATTKPRTSKPFTEADFRKRKAPTNFKEHIECERNVAQRRSNLLRGLVLSVGVTYGEEEADLHYAFKLAWSNEQSLPLVGDGENLVPLLHVRDLASAVYAIIRKWPKLRYIVAVDKEPTTQKNLITAISKSLSTGKVKSIPAKEAALSYSDLTPRVLDAITVDLDVRPAYLLKSSSHMEWLEPDSGFSARIEHVVEEYRAARNLRPLRLIVLGPPASGKTMIARALARHYRLHYILLKRLIADTIQQLDDQIRDLNKMKEEITEENEDSDVDDVAEEDNVAGAVEKIQKFLDEIRSGLSENNGRLDDDVLTKIFRVKLWSKECQNQGYVIDGYPKTLEQAKLLFGKADDLDADFENYEEEDIVSASSSGVLQENAEEGSTVMPDLVIVLDASDDFLMERVINLPERDLLNTHYTEEHMLRRLQLYREKNDDENTPLQLFDELEIHPVVLDIEKDESPQMLSTFRYCLSVIGPTRNYGASQEEIEEERRRAEADAALAAAERERNITERHCERERRAFQWTTLLEKLKQEEEERLCILAEPLRDYLAKYVFPTLTEGLIEVAKLRPDEPIDYLAEYLFKRNPEGRPGEPDYSEEMSTTLGFIQQLQTDNVLDSSASSFEAAAYEHSKTADEFSRDCCRFSEDDRSIVRVPGEVACSHNGEDEEEKEASCGSAAYERFVECV</sequence>
<dbReference type="KEGG" id="nvi:100118813"/>
<dbReference type="Gene3D" id="1.20.890.10">
    <property type="entry name" value="cAMP-dependent protein kinase regulatory subunit, dimerization-anchoring domain"/>
    <property type="match status" value="1"/>
</dbReference>
<keyword evidence="7" id="KW-1185">Reference proteome</keyword>
<feature type="compositionally biased region" description="Acidic residues" evidence="5">
    <location>
        <begin position="85"/>
        <end position="102"/>
    </location>
</feature>
<dbReference type="Gene3D" id="3.40.50.720">
    <property type="entry name" value="NAD(P)-binding Rossmann-like Domain"/>
    <property type="match status" value="1"/>
</dbReference>
<evidence type="ECO:0008006" key="8">
    <source>
        <dbReference type="Google" id="ProtNLM"/>
    </source>
</evidence>
<dbReference type="GO" id="GO:0006139">
    <property type="term" value="P:nucleobase-containing compound metabolic process"/>
    <property type="evidence" value="ECO:0007669"/>
    <property type="project" value="InterPro"/>
</dbReference>
<dbReference type="Pfam" id="PF05186">
    <property type="entry name" value="Dpy-30"/>
    <property type="match status" value="1"/>
</dbReference>
<evidence type="ECO:0000256" key="2">
    <source>
        <dbReference type="ARBA" id="ARBA00022741"/>
    </source>
</evidence>
<evidence type="ECO:0000256" key="5">
    <source>
        <dbReference type="SAM" id="MobiDB-lite"/>
    </source>
</evidence>
<dbReference type="RefSeq" id="XP_032457611.1">
    <property type="nucleotide sequence ID" value="XM_032601720.1"/>
</dbReference>
<keyword evidence="4" id="KW-0175">Coiled coil</keyword>
<evidence type="ECO:0000313" key="6">
    <source>
        <dbReference type="EnsemblMetazoa" id="XP_032457611"/>
    </source>
</evidence>
<protein>
    <recommendedName>
        <fullName evidence="8">Adenylate kinase 7</fullName>
    </recommendedName>
</protein>
<reference evidence="6" key="1">
    <citation type="submission" date="2021-01" db="UniProtKB">
        <authorList>
            <consortium name="EnsemblMetazoa"/>
        </authorList>
    </citation>
    <scope>IDENTIFICATION</scope>
</reference>
<evidence type="ECO:0000313" key="7">
    <source>
        <dbReference type="Proteomes" id="UP000002358"/>
    </source>
</evidence>
<dbReference type="EnsemblMetazoa" id="XM_032601720">
    <property type="protein sequence ID" value="XP_032457611"/>
    <property type="gene ID" value="LOC100118813"/>
</dbReference>
<dbReference type="GO" id="GO:0005524">
    <property type="term" value="F:ATP binding"/>
    <property type="evidence" value="ECO:0007669"/>
    <property type="project" value="InterPro"/>
</dbReference>
<evidence type="ECO:0000256" key="3">
    <source>
        <dbReference type="ARBA" id="ARBA00022777"/>
    </source>
</evidence>
<keyword evidence="3" id="KW-0418">Kinase</keyword>
<organism evidence="6 7">
    <name type="scientific">Nasonia vitripennis</name>
    <name type="common">Parasitic wasp</name>
    <dbReference type="NCBI Taxonomy" id="7425"/>
    <lineage>
        <taxon>Eukaryota</taxon>
        <taxon>Metazoa</taxon>
        <taxon>Ecdysozoa</taxon>
        <taxon>Arthropoda</taxon>
        <taxon>Hexapoda</taxon>
        <taxon>Insecta</taxon>
        <taxon>Pterygota</taxon>
        <taxon>Neoptera</taxon>
        <taxon>Endopterygota</taxon>
        <taxon>Hymenoptera</taxon>
        <taxon>Apocrita</taxon>
        <taxon>Proctotrupomorpha</taxon>
        <taxon>Chalcidoidea</taxon>
        <taxon>Pteromalidae</taxon>
        <taxon>Pteromalinae</taxon>
        <taxon>Nasonia</taxon>
    </lineage>
</organism>
<dbReference type="PANTHER" id="PTHR23359">
    <property type="entry name" value="NUCLEOTIDE KINASE"/>
    <property type="match status" value="1"/>
</dbReference>
<dbReference type="InterPro" id="IPR027417">
    <property type="entry name" value="P-loop_NTPase"/>
</dbReference>
<dbReference type="SMR" id="A0A7M7R521"/>
<feature type="coiled-coil region" evidence="4">
    <location>
        <begin position="701"/>
        <end position="737"/>
    </location>
</feature>
<dbReference type="CDD" id="cd22967">
    <property type="entry name" value="DD_AK7"/>
    <property type="match status" value="1"/>
</dbReference>
<feature type="coiled-coil region" evidence="4">
    <location>
        <begin position="462"/>
        <end position="493"/>
    </location>
</feature>
<accession>A0A7M7R521</accession>